<gene>
    <name evidence="5" type="primary">rpmF</name>
    <name evidence="7" type="ORF">A3A38_04800</name>
</gene>
<comment type="similarity">
    <text evidence="1 5">Belongs to the bacterial ribosomal protein bL32 family.</text>
</comment>
<evidence type="ECO:0000313" key="8">
    <source>
        <dbReference type="Proteomes" id="UP000177306"/>
    </source>
</evidence>
<dbReference type="Proteomes" id="UP000177306">
    <property type="component" value="Unassembled WGS sequence"/>
</dbReference>
<evidence type="ECO:0000256" key="1">
    <source>
        <dbReference type="ARBA" id="ARBA00008560"/>
    </source>
</evidence>
<sequence>MRVNRSKSGKRRSHHALKSVHVSKDEAGNSYLSHRANPVTGMYRGRAVLDVAARGKRDARRRKRREKELMASGQSTGEKKEVAEK</sequence>
<dbReference type="HAMAP" id="MF_00340">
    <property type="entry name" value="Ribosomal_bL32"/>
    <property type="match status" value="1"/>
</dbReference>
<evidence type="ECO:0000256" key="5">
    <source>
        <dbReference type="HAMAP-Rule" id="MF_00340"/>
    </source>
</evidence>
<name>A0A1F6EHQ9_9BACT</name>
<evidence type="ECO:0000256" key="4">
    <source>
        <dbReference type="ARBA" id="ARBA00035178"/>
    </source>
</evidence>
<feature type="compositionally biased region" description="Basic residues" evidence="6">
    <location>
        <begin position="1"/>
        <end position="18"/>
    </location>
</feature>
<dbReference type="InterPro" id="IPR011332">
    <property type="entry name" value="Ribosomal_zn-bd"/>
</dbReference>
<dbReference type="GO" id="GO:0015934">
    <property type="term" value="C:large ribosomal subunit"/>
    <property type="evidence" value="ECO:0007669"/>
    <property type="project" value="InterPro"/>
</dbReference>
<proteinExistence type="inferred from homology"/>
<reference evidence="7 8" key="1">
    <citation type="journal article" date="2016" name="Nat. Commun.">
        <title>Thousands of microbial genomes shed light on interconnected biogeochemical processes in an aquifer system.</title>
        <authorList>
            <person name="Anantharaman K."/>
            <person name="Brown C.T."/>
            <person name="Hug L.A."/>
            <person name="Sharon I."/>
            <person name="Castelle C.J."/>
            <person name="Probst A.J."/>
            <person name="Thomas B.C."/>
            <person name="Singh A."/>
            <person name="Wilkins M.J."/>
            <person name="Karaoz U."/>
            <person name="Brodie E.L."/>
            <person name="Williams K.H."/>
            <person name="Hubbard S.S."/>
            <person name="Banfield J.F."/>
        </authorList>
    </citation>
    <scope>NUCLEOTIDE SEQUENCE [LARGE SCALE GENOMIC DNA]</scope>
</reference>
<accession>A0A1F6EHQ9</accession>
<keyword evidence="3 5" id="KW-0687">Ribonucleoprotein</keyword>
<evidence type="ECO:0000256" key="2">
    <source>
        <dbReference type="ARBA" id="ARBA00022980"/>
    </source>
</evidence>
<dbReference type="GO" id="GO:0006412">
    <property type="term" value="P:translation"/>
    <property type="evidence" value="ECO:0007669"/>
    <property type="project" value="UniProtKB-UniRule"/>
</dbReference>
<protein>
    <recommendedName>
        <fullName evidence="4 5">Large ribosomal subunit protein bL32</fullName>
    </recommendedName>
</protein>
<keyword evidence="2 5" id="KW-0689">Ribosomal protein</keyword>
<dbReference type="NCBIfam" id="TIGR01031">
    <property type="entry name" value="rpmF_bact"/>
    <property type="match status" value="1"/>
</dbReference>
<dbReference type="Pfam" id="PF01783">
    <property type="entry name" value="Ribosomal_L32p"/>
    <property type="match status" value="1"/>
</dbReference>
<organism evidence="7 8">
    <name type="scientific">Candidatus Kaiserbacteria bacterium RIFCSPLOWO2_01_FULL_53_17</name>
    <dbReference type="NCBI Taxonomy" id="1798511"/>
    <lineage>
        <taxon>Bacteria</taxon>
        <taxon>Candidatus Kaiseribacteriota</taxon>
    </lineage>
</organism>
<dbReference type="SUPFAM" id="SSF57829">
    <property type="entry name" value="Zn-binding ribosomal proteins"/>
    <property type="match status" value="1"/>
</dbReference>
<evidence type="ECO:0000313" key="7">
    <source>
        <dbReference type="EMBL" id="OGG73190.1"/>
    </source>
</evidence>
<dbReference type="InterPro" id="IPR002677">
    <property type="entry name" value="Ribosomal_bL32"/>
</dbReference>
<dbReference type="GO" id="GO:0003735">
    <property type="term" value="F:structural constituent of ribosome"/>
    <property type="evidence" value="ECO:0007669"/>
    <property type="project" value="InterPro"/>
</dbReference>
<evidence type="ECO:0000256" key="6">
    <source>
        <dbReference type="SAM" id="MobiDB-lite"/>
    </source>
</evidence>
<dbReference type="EMBL" id="MFLY01000007">
    <property type="protein sequence ID" value="OGG73190.1"/>
    <property type="molecule type" value="Genomic_DNA"/>
</dbReference>
<dbReference type="AlphaFoldDB" id="A0A1F6EHQ9"/>
<evidence type="ECO:0000256" key="3">
    <source>
        <dbReference type="ARBA" id="ARBA00023274"/>
    </source>
</evidence>
<feature type="region of interest" description="Disordered" evidence="6">
    <location>
        <begin position="53"/>
        <end position="85"/>
    </location>
</feature>
<feature type="region of interest" description="Disordered" evidence="6">
    <location>
        <begin position="1"/>
        <end position="38"/>
    </location>
</feature>
<comment type="caution">
    <text evidence="7">The sequence shown here is derived from an EMBL/GenBank/DDBJ whole genome shotgun (WGS) entry which is preliminary data.</text>
</comment>